<dbReference type="Gene3D" id="3.30.70.1660">
    <property type="match status" value="1"/>
</dbReference>
<dbReference type="GO" id="GO:0003747">
    <property type="term" value="F:translation release factor activity"/>
    <property type="evidence" value="ECO:0007669"/>
    <property type="project" value="InterPro"/>
</dbReference>
<keyword evidence="2" id="KW-0648">Protein biosynthesis</keyword>
<accession>A0A381NNF1</accession>
<dbReference type="AlphaFoldDB" id="A0A381NNF1"/>
<feature type="non-terminal residue" evidence="4">
    <location>
        <position position="1"/>
    </location>
</feature>
<protein>
    <recommendedName>
        <fullName evidence="3">Prokaryotic-type class I peptide chain release factors domain-containing protein</fullName>
    </recommendedName>
</protein>
<reference evidence="4" key="1">
    <citation type="submission" date="2018-05" db="EMBL/GenBank/DDBJ databases">
        <authorList>
            <person name="Lanie J.A."/>
            <person name="Ng W.-L."/>
            <person name="Kazmierczak K.M."/>
            <person name="Andrzejewski T.M."/>
            <person name="Davidsen T.M."/>
            <person name="Wayne K.J."/>
            <person name="Tettelin H."/>
            <person name="Glass J.I."/>
            <person name="Rusch D."/>
            <person name="Podicherti R."/>
            <person name="Tsui H.-C.T."/>
            <person name="Winkler M.E."/>
        </authorList>
    </citation>
    <scope>NUCLEOTIDE SEQUENCE</scope>
</reference>
<evidence type="ECO:0000259" key="3">
    <source>
        <dbReference type="PROSITE" id="PS00745"/>
    </source>
</evidence>
<sequence>FASVFVSPEVNDDIDVNINQSDLRIDVYRSSGAGGQHVNRTESAVRITHMPTNVVVQCQNDRSQHKNKASAMKQLKAKLYELEMRRKNEEALKVENTKADVGWGNQIRSYVLDQSRVKDLRTGIEKSNPQAVLDGDLDDFIEASLKQGL</sequence>
<evidence type="ECO:0000256" key="2">
    <source>
        <dbReference type="ARBA" id="ARBA00022917"/>
    </source>
</evidence>
<name>A0A381NNF1_9ZZZZ</name>
<dbReference type="InterPro" id="IPR000352">
    <property type="entry name" value="Pep_chain_release_fac_I"/>
</dbReference>
<evidence type="ECO:0000313" key="4">
    <source>
        <dbReference type="EMBL" id="SUZ55063.1"/>
    </source>
</evidence>
<evidence type="ECO:0000256" key="1">
    <source>
        <dbReference type="ARBA" id="ARBA00010835"/>
    </source>
</evidence>
<dbReference type="PANTHER" id="PTHR43116:SF3">
    <property type="entry name" value="CLASS I PEPTIDE CHAIN RELEASE FACTOR"/>
    <property type="match status" value="1"/>
</dbReference>
<dbReference type="Gene3D" id="3.30.160.20">
    <property type="match status" value="1"/>
</dbReference>
<dbReference type="FunFam" id="3.30.160.20:FF:000010">
    <property type="entry name" value="Peptide chain release factor 2"/>
    <property type="match status" value="1"/>
</dbReference>
<dbReference type="GO" id="GO:0005737">
    <property type="term" value="C:cytoplasm"/>
    <property type="evidence" value="ECO:0007669"/>
    <property type="project" value="UniProtKB-ARBA"/>
</dbReference>
<gene>
    <name evidence="4" type="ORF">METZ01_LOCUS7917</name>
</gene>
<organism evidence="4">
    <name type="scientific">marine metagenome</name>
    <dbReference type="NCBI Taxonomy" id="408172"/>
    <lineage>
        <taxon>unclassified sequences</taxon>
        <taxon>metagenomes</taxon>
        <taxon>ecological metagenomes</taxon>
    </lineage>
</organism>
<proteinExistence type="inferred from homology"/>
<feature type="domain" description="Prokaryotic-type class I peptide chain release factors" evidence="3">
    <location>
        <begin position="29"/>
        <end position="45"/>
    </location>
</feature>
<dbReference type="PROSITE" id="PS00745">
    <property type="entry name" value="RF_PROK_I"/>
    <property type="match status" value="1"/>
</dbReference>
<comment type="similarity">
    <text evidence="1">Belongs to the prokaryotic/mitochondrial release factor family.</text>
</comment>
<dbReference type="EMBL" id="UINC01000424">
    <property type="protein sequence ID" value="SUZ55063.1"/>
    <property type="molecule type" value="Genomic_DNA"/>
</dbReference>
<dbReference type="InterPro" id="IPR045853">
    <property type="entry name" value="Pep_chain_release_fac_I_sf"/>
</dbReference>
<dbReference type="PANTHER" id="PTHR43116">
    <property type="entry name" value="PEPTIDE CHAIN RELEASE FACTOR 2"/>
    <property type="match status" value="1"/>
</dbReference>
<dbReference type="Pfam" id="PF00472">
    <property type="entry name" value="RF-1"/>
    <property type="match status" value="1"/>
</dbReference>
<dbReference type="SUPFAM" id="SSF75620">
    <property type="entry name" value="Release factor"/>
    <property type="match status" value="1"/>
</dbReference>